<evidence type="ECO:0000313" key="1">
    <source>
        <dbReference type="EMBL" id="KAI8017945.1"/>
    </source>
</evidence>
<keyword evidence="2" id="KW-1185">Reference proteome</keyword>
<dbReference type="EMBL" id="CM045759">
    <property type="protein sequence ID" value="KAI8017945.1"/>
    <property type="molecule type" value="Genomic_DNA"/>
</dbReference>
<protein>
    <submittedName>
        <fullName evidence="1">DNA mismatch repair protein MLH1</fullName>
    </submittedName>
</protein>
<proteinExistence type="predicted"/>
<sequence>MASKLSLAFLLVFLSILPQPTISTVAQETNHHDHRLNVGMISSVLSNKGYIAMSLILEQILPTLIPFEVTHNTTITIFCPLDKAFVSSKYPQLPFTLLQYHVAPLRLDREALQSSLPYESKVDTLLPHHPLVVTTTPHHSDRASINGVKVTNWDIYNNGHVIVHGVEDFFDPAFQTLLYPWYDGRVTKNEIESRTGKDSNTELGRLFWVKEMMMEQKFFLVMAVLVFAGLCISLACLRRWNRQYGGYAHRKPDDGILVRRSSIRQRRNPRKLLDLTSIQELIDDIDNKCHSALLDIVRHCTYIGMADDVFALLQHNTHLCLANMNTELLKNKSEMLEEYFCIYVDWGDEKSCFQSIAAALGNFYAMHPPLLPNPSGDGLQIYERRKPFKSPQVEENSMKNTIMGVSFYRSYPFYIGYIA</sequence>
<evidence type="ECO:0000313" key="2">
    <source>
        <dbReference type="Proteomes" id="UP001060215"/>
    </source>
</evidence>
<accession>A0ACC0HY60</accession>
<reference evidence="1 2" key="1">
    <citation type="journal article" date="2022" name="Plant J.">
        <title>Chromosome-level genome of Camellia lanceoleosa provides a valuable resource for understanding genome evolution and self-incompatibility.</title>
        <authorList>
            <person name="Gong W."/>
            <person name="Xiao S."/>
            <person name="Wang L."/>
            <person name="Liao Z."/>
            <person name="Chang Y."/>
            <person name="Mo W."/>
            <person name="Hu G."/>
            <person name="Li W."/>
            <person name="Zhao G."/>
            <person name="Zhu H."/>
            <person name="Hu X."/>
            <person name="Ji K."/>
            <person name="Xiang X."/>
            <person name="Song Q."/>
            <person name="Yuan D."/>
            <person name="Jin S."/>
            <person name="Zhang L."/>
        </authorList>
    </citation>
    <scope>NUCLEOTIDE SEQUENCE [LARGE SCALE GENOMIC DNA]</scope>
    <source>
        <strain evidence="1">SQ_2022a</strain>
    </source>
</reference>
<gene>
    <name evidence="1" type="ORF">LOK49_LG04G00573</name>
</gene>
<name>A0ACC0HY60_9ERIC</name>
<dbReference type="Proteomes" id="UP001060215">
    <property type="component" value="Chromosome 2"/>
</dbReference>
<comment type="caution">
    <text evidence="1">The sequence shown here is derived from an EMBL/GenBank/DDBJ whole genome shotgun (WGS) entry which is preliminary data.</text>
</comment>
<organism evidence="1 2">
    <name type="scientific">Camellia lanceoleosa</name>
    <dbReference type="NCBI Taxonomy" id="1840588"/>
    <lineage>
        <taxon>Eukaryota</taxon>
        <taxon>Viridiplantae</taxon>
        <taxon>Streptophyta</taxon>
        <taxon>Embryophyta</taxon>
        <taxon>Tracheophyta</taxon>
        <taxon>Spermatophyta</taxon>
        <taxon>Magnoliopsida</taxon>
        <taxon>eudicotyledons</taxon>
        <taxon>Gunneridae</taxon>
        <taxon>Pentapetalae</taxon>
        <taxon>asterids</taxon>
        <taxon>Ericales</taxon>
        <taxon>Theaceae</taxon>
        <taxon>Camellia</taxon>
    </lineage>
</organism>